<comment type="caution">
    <text evidence="8">The sequence shown here is derived from an EMBL/GenBank/DDBJ whole genome shotgun (WGS) entry which is preliminary data.</text>
</comment>
<dbReference type="SMART" id="SM00353">
    <property type="entry name" value="HLH"/>
    <property type="match status" value="1"/>
</dbReference>
<dbReference type="InterPro" id="IPR036638">
    <property type="entry name" value="HLH_DNA-bd_sf"/>
</dbReference>
<evidence type="ECO:0000256" key="1">
    <source>
        <dbReference type="ARBA" id="ARBA00004123"/>
    </source>
</evidence>
<comment type="subcellular location">
    <subcellularLocation>
        <location evidence="1">Nucleus</location>
    </subcellularLocation>
</comment>
<evidence type="ECO:0000256" key="6">
    <source>
        <dbReference type="SAM" id="MobiDB-lite"/>
    </source>
</evidence>
<feature type="domain" description="BHLH" evidence="7">
    <location>
        <begin position="97"/>
        <end position="147"/>
    </location>
</feature>
<dbReference type="PANTHER" id="PTHR46772">
    <property type="entry name" value="BHLH DOMAIN-CONTAINING PROTEIN"/>
    <property type="match status" value="1"/>
</dbReference>
<dbReference type="InterPro" id="IPR044278">
    <property type="entry name" value="BHLH95-like"/>
</dbReference>
<accession>A0A9D4VQQ8</accession>
<dbReference type="GO" id="GO:0009960">
    <property type="term" value="P:endosperm development"/>
    <property type="evidence" value="ECO:0007669"/>
    <property type="project" value="InterPro"/>
</dbReference>
<keyword evidence="5" id="KW-0539">Nucleus</keyword>
<dbReference type="GO" id="GO:0046983">
    <property type="term" value="F:protein dimerization activity"/>
    <property type="evidence" value="ECO:0007669"/>
    <property type="project" value="InterPro"/>
</dbReference>
<dbReference type="CDD" id="cd11393">
    <property type="entry name" value="bHLH_AtbHLH_like"/>
    <property type="match status" value="1"/>
</dbReference>
<dbReference type="GO" id="GO:0003700">
    <property type="term" value="F:DNA-binding transcription factor activity"/>
    <property type="evidence" value="ECO:0007669"/>
    <property type="project" value="InterPro"/>
</dbReference>
<evidence type="ECO:0000256" key="5">
    <source>
        <dbReference type="ARBA" id="ARBA00023242"/>
    </source>
</evidence>
<evidence type="ECO:0000313" key="8">
    <source>
        <dbReference type="EMBL" id="KAI5387010.1"/>
    </source>
</evidence>
<dbReference type="GO" id="GO:0005634">
    <property type="term" value="C:nucleus"/>
    <property type="evidence" value="ECO:0007669"/>
    <property type="project" value="UniProtKB-SubCell"/>
</dbReference>
<keyword evidence="9" id="KW-1185">Reference proteome</keyword>
<reference evidence="8 9" key="1">
    <citation type="journal article" date="2022" name="Nat. Genet.">
        <title>Improved pea reference genome and pan-genome highlight genomic features and evolutionary characteristics.</title>
        <authorList>
            <person name="Yang T."/>
            <person name="Liu R."/>
            <person name="Luo Y."/>
            <person name="Hu S."/>
            <person name="Wang D."/>
            <person name="Wang C."/>
            <person name="Pandey M.K."/>
            <person name="Ge S."/>
            <person name="Xu Q."/>
            <person name="Li N."/>
            <person name="Li G."/>
            <person name="Huang Y."/>
            <person name="Saxena R.K."/>
            <person name="Ji Y."/>
            <person name="Li M."/>
            <person name="Yan X."/>
            <person name="He Y."/>
            <person name="Liu Y."/>
            <person name="Wang X."/>
            <person name="Xiang C."/>
            <person name="Varshney R.K."/>
            <person name="Ding H."/>
            <person name="Gao S."/>
            <person name="Zong X."/>
        </authorList>
    </citation>
    <scope>NUCLEOTIDE SEQUENCE [LARGE SCALE GENOMIC DNA]</scope>
    <source>
        <strain evidence="8 9">cv. Zhongwan 6</strain>
    </source>
</reference>
<dbReference type="InterPro" id="IPR011598">
    <property type="entry name" value="bHLH_dom"/>
</dbReference>
<dbReference type="AlphaFoldDB" id="A0A9D4VQQ8"/>
<keyword evidence="2" id="KW-0805">Transcription regulation</keyword>
<dbReference type="SUPFAM" id="SSF47459">
    <property type="entry name" value="HLH, helix-loop-helix DNA-binding domain"/>
    <property type="match status" value="1"/>
</dbReference>
<organism evidence="8 9">
    <name type="scientific">Pisum sativum</name>
    <name type="common">Garden pea</name>
    <name type="synonym">Lathyrus oleraceus</name>
    <dbReference type="NCBI Taxonomy" id="3888"/>
    <lineage>
        <taxon>Eukaryota</taxon>
        <taxon>Viridiplantae</taxon>
        <taxon>Streptophyta</taxon>
        <taxon>Embryophyta</taxon>
        <taxon>Tracheophyta</taxon>
        <taxon>Spermatophyta</taxon>
        <taxon>Magnoliopsida</taxon>
        <taxon>eudicotyledons</taxon>
        <taxon>Gunneridae</taxon>
        <taxon>Pentapetalae</taxon>
        <taxon>rosids</taxon>
        <taxon>fabids</taxon>
        <taxon>Fabales</taxon>
        <taxon>Fabaceae</taxon>
        <taxon>Papilionoideae</taxon>
        <taxon>50 kb inversion clade</taxon>
        <taxon>NPAAA clade</taxon>
        <taxon>Hologalegina</taxon>
        <taxon>IRL clade</taxon>
        <taxon>Fabeae</taxon>
        <taxon>Lathyrus</taxon>
    </lineage>
</organism>
<feature type="non-terminal residue" evidence="8">
    <location>
        <position position="1"/>
    </location>
</feature>
<evidence type="ECO:0000256" key="3">
    <source>
        <dbReference type="ARBA" id="ARBA00023125"/>
    </source>
</evidence>
<evidence type="ECO:0000256" key="2">
    <source>
        <dbReference type="ARBA" id="ARBA00023015"/>
    </source>
</evidence>
<dbReference type="Proteomes" id="UP001058974">
    <property type="component" value="Chromosome 7"/>
</dbReference>
<protein>
    <recommendedName>
        <fullName evidence="7">BHLH domain-containing protein</fullName>
    </recommendedName>
</protein>
<evidence type="ECO:0000313" key="9">
    <source>
        <dbReference type="Proteomes" id="UP001058974"/>
    </source>
</evidence>
<proteinExistence type="predicted"/>
<dbReference type="InterPro" id="IPR045239">
    <property type="entry name" value="bHLH95_bHLH"/>
</dbReference>
<evidence type="ECO:0000259" key="7">
    <source>
        <dbReference type="PROSITE" id="PS50888"/>
    </source>
</evidence>
<keyword evidence="3" id="KW-0238">DNA-binding</keyword>
<feature type="compositionally biased region" description="Basic and acidic residues" evidence="6">
    <location>
        <begin position="45"/>
        <end position="60"/>
    </location>
</feature>
<dbReference type="PROSITE" id="PS50888">
    <property type="entry name" value="BHLH"/>
    <property type="match status" value="1"/>
</dbReference>
<dbReference type="Gramene" id="Psat07G0323900-T1">
    <property type="protein sequence ID" value="KAI5387010.1"/>
    <property type="gene ID" value="KIW84_073239"/>
</dbReference>
<dbReference type="PANTHER" id="PTHR46772:SF8">
    <property type="entry name" value="TRANSCRIPTION FACTOR BHLH95"/>
    <property type="match status" value="1"/>
</dbReference>
<feature type="region of interest" description="Disordered" evidence="6">
    <location>
        <begin position="29"/>
        <end position="61"/>
    </location>
</feature>
<gene>
    <name evidence="8" type="ORF">KIW84_073239</name>
</gene>
<evidence type="ECO:0000256" key="4">
    <source>
        <dbReference type="ARBA" id="ARBA00023163"/>
    </source>
</evidence>
<keyword evidence="4" id="KW-0804">Transcription</keyword>
<name>A0A9D4VQQ8_PEA</name>
<dbReference type="Pfam" id="PF00010">
    <property type="entry name" value="HLH"/>
    <property type="match status" value="1"/>
</dbReference>
<sequence>LFSLSFSMTNKGMSVDRDQSVNANFMWENQPWGDHRNSENIGESSKQKLDKKPMNKKEGINEGGVFMNRKRSRGGVVIRTENNITNAEDKDGKYRNSNKKMHILTERERRKKMKNMFANLHALLPKLPSKADKSSIVDAAVIEIINLKKVVEQLEKKKQEKLKFVSKFGTESSFKRNSHWHPHESGEAIVNVQRSLSYNNNFPTHAIESSPQQVGFQTWYTQNVVLNICGAEAQFCICTPKKSCLLTTITSMLEKYTIDVVSANIKFNENGHFYLIQIQAKQRSHDTNSMEETYMQAAREIQMWIS</sequence>
<dbReference type="GO" id="GO:0003677">
    <property type="term" value="F:DNA binding"/>
    <property type="evidence" value="ECO:0007669"/>
    <property type="project" value="UniProtKB-KW"/>
</dbReference>
<dbReference type="EMBL" id="JAMSHJ010000007">
    <property type="protein sequence ID" value="KAI5387010.1"/>
    <property type="molecule type" value="Genomic_DNA"/>
</dbReference>
<dbReference type="Gene3D" id="4.10.280.10">
    <property type="entry name" value="Helix-loop-helix DNA-binding domain"/>
    <property type="match status" value="1"/>
</dbReference>